<sequence>MTGADRELLTGRDVDGEGLADWRPVFDELHARFRTADFASALELVDRIGAAAEEADHHPDLGLTWGRVDVRLSSHDVGGLTRRDVRLARTISGIAADLGATASTDGLTALELALDTPDVAAVRPFWAAVLGYEPGPGDDEISDPTGTRPTIWFQRSADGGEAPQRWHLDVRVPPEVAAGRIGAALAAGGVLVDDSAAPAFVVLADPQGNKACVTTWQGRD</sequence>
<evidence type="ECO:0000256" key="2">
    <source>
        <dbReference type="ARBA" id="ARBA00006472"/>
    </source>
</evidence>
<dbReference type="PANTHER" id="PTHR12599:SF0">
    <property type="entry name" value="PTERIN-4-ALPHA-CARBINOLAMINE DEHYDRATASE"/>
    <property type="match status" value="1"/>
</dbReference>
<evidence type="ECO:0000256" key="5">
    <source>
        <dbReference type="ARBA" id="ARBA00023239"/>
    </source>
</evidence>
<reference evidence="7 8" key="1">
    <citation type="submission" date="2020-05" db="EMBL/GenBank/DDBJ databases">
        <authorList>
            <person name="Mo P."/>
        </authorList>
    </citation>
    <scope>NUCLEOTIDE SEQUENCE [LARGE SCALE GENOMIC DNA]</scope>
    <source>
        <strain evidence="7 8">Gen01</strain>
    </source>
</reference>
<dbReference type="Gene3D" id="3.30.1360.20">
    <property type="entry name" value="Transcriptional coactivator/pterin dehydratase"/>
    <property type="match status" value="1"/>
</dbReference>
<dbReference type="SUPFAM" id="SSF55248">
    <property type="entry name" value="PCD-like"/>
    <property type="match status" value="1"/>
</dbReference>
<dbReference type="CDD" id="cd00488">
    <property type="entry name" value="PCD_DCoH"/>
    <property type="match status" value="1"/>
</dbReference>
<dbReference type="KEGG" id="pbro:HOP40_14590"/>
<dbReference type="InterPro" id="IPR029068">
    <property type="entry name" value="Glyas_Bleomycin-R_OHBP_Dase"/>
</dbReference>
<evidence type="ECO:0000256" key="4">
    <source>
        <dbReference type="ARBA" id="ARBA00021735"/>
    </source>
</evidence>
<proteinExistence type="inferred from homology"/>
<gene>
    <name evidence="7" type="ORF">HOP40_14590</name>
</gene>
<feature type="domain" description="Glyoxalase-like" evidence="6">
    <location>
        <begin position="112"/>
        <end position="214"/>
    </location>
</feature>
<keyword evidence="8" id="KW-1185">Reference proteome</keyword>
<evidence type="ECO:0000256" key="3">
    <source>
        <dbReference type="ARBA" id="ARBA00013252"/>
    </source>
</evidence>
<dbReference type="Pfam" id="PF18029">
    <property type="entry name" value="Glyoxalase_6"/>
    <property type="match status" value="1"/>
</dbReference>
<evidence type="ECO:0000259" key="6">
    <source>
        <dbReference type="Pfam" id="PF18029"/>
    </source>
</evidence>
<dbReference type="GO" id="GO:0008124">
    <property type="term" value="F:4-alpha-hydroxytetrahydrobiopterin dehydratase activity"/>
    <property type="evidence" value="ECO:0007669"/>
    <property type="project" value="UniProtKB-EC"/>
</dbReference>
<evidence type="ECO:0000313" key="7">
    <source>
        <dbReference type="EMBL" id="QJY46896.1"/>
    </source>
</evidence>
<comment type="similarity">
    <text evidence="2">Belongs to the pterin-4-alpha-carbinolamine dehydratase family.</text>
</comment>
<dbReference type="Gene3D" id="3.10.180.10">
    <property type="entry name" value="2,3-Dihydroxybiphenyl 1,2-Dioxygenase, domain 1"/>
    <property type="match status" value="1"/>
</dbReference>
<dbReference type="Proteomes" id="UP000505377">
    <property type="component" value="Chromosome"/>
</dbReference>
<comment type="catalytic activity">
    <reaction evidence="1">
        <text>(4aS,6R)-4a-hydroxy-L-erythro-5,6,7,8-tetrahydrobiopterin = (6R)-L-erythro-6,7-dihydrobiopterin + H2O</text>
        <dbReference type="Rhea" id="RHEA:11920"/>
        <dbReference type="ChEBI" id="CHEBI:15377"/>
        <dbReference type="ChEBI" id="CHEBI:15642"/>
        <dbReference type="ChEBI" id="CHEBI:43120"/>
        <dbReference type="EC" id="4.2.1.96"/>
    </reaction>
</comment>
<dbReference type="SUPFAM" id="SSF54593">
    <property type="entry name" value="Glyoxalase/Bleomycin resistance protein/Dihydroxybiphenyl dioxygenase"/>
    <property type="match status" value="1"/>
</dbReference>
<keyword evidence="5" id="KW-0456">Lyase</keyword>
<dbReference type="GO" id="GO:0006729">
    <property type="term" value="P:tetrahydrobiopterin biosynthetic process"/>
    <property type="evidence" value="ECO:0007669"/>
    <property type="project" value="InterPro"/>
</dbReference>
<dbReference type="EC" id="4.2.1.96" evidence="3"/>
<dbReference type="InterPro" id="IPR036428">
    <property type="entry name" value="PCD_sf"/>
</dbReference>
<dbReference type="AlphaFoldDB" id="A0A6M6JHH9"/>
<dbReference type="InterPro" id="IPR001533">
    <property type="entry name" value="Pterin_deHydtase"/>
</dbReference>
<dbReference type="EMBL" id="CP053564">
    <property type="protein sequence ID" value="QJY46896.1"/>
    <property type="molecule type" value="Genomic_DNA"/>
</dbReference>
<dbReference type="InterPro" id="IPR041581">
    <property type="entry name" value="Glyoxalase_6"/>
</dbReference>
<dbReference type="PANTHER" id="PTHR12599">
    <property type="entry name" value="PTERIN-4-ALPHA-CARBINOLAMINE DEHYDRATASE"/>
    <property type="match status" value="1"/>
</dbReference>
<dbReference type="Pfam" id="PF01329">
    <property type="entry name" value="Pterin_4a"/>
    <property type="match status" value="1"/>
</dbReference>
<dbReference type="RefSeq" id="WP_172158815.1">
    <property type="nucleotide sequence ID" value="NZ_CP053564.1"/>
</dbReference>
<name>A0A6M6JHH9_9PSEU</name>
<evidence type="ECO:0000256" key="1">
    <source>
        <dbReference type="ARBA" id="ARBA00001554"/>
    </source>
</evidence>
<accession>A0A6M6JHH9</accession>
<evidence type="ECO:0000313" key="8">
    <source>
        <dbReference type="Proteomes" id="UP000505377"/>
    </source>
</evidence>
<protein>
    <recommendedName>
        <fullName evidence="4">Putative pterin-4-alpha-carbinolamine dehydratase</fullName>
        <ecNumber evidence="3">4.2.1.96</ecNumber>
    </recommendedName>
</protein>
<organism evidence="7 8">
    <name type="scientific">Pseudonocardia broussonetiae</name>
    <dbReference type="NCBI Taxonomy" id="2736640"/>
    <lineage>
        <taxon>Bacteria</taxon>
        <taxon>Bacillati</taxon>
        <taxon>Actinomycetota</taxon>
        <taxon>Actinomycetes</taxon>
        <taxon>Pseudonocardiales</taxon>
        <taxon>Pseudonocardiaceae</taxon>
        <taxon>Pseudonocardia</taxon>
    </lineage>
</organism>